<dbReference type="RefSeq" id="WP_202780580.1">
    <property type="nucleotide sequence ID" value="NZ_CP065425.1"/>
</dbReference>
<evidence type="ECO:0000313" key="2">
    <source>
        <dbReference type="Proteomes" id="UP000595691"/>
    </source>
</evidence>
<protein>
    <submittedName>
        <fullName evidence="1">HAD family phosphatase</fullName>
    </submittedName>
</protein>
<sequence length="278" mass="31019">MSNYKIIFLDIDGTVLRPDDQIDNSTKTAIAIAQQKGIEVFLATGRPLHEISDIAEELKIQSYIGYNGAYAVHNGKDILNVPMKTSTVKSFVTIAKKLKNEMVLYSRKENLFTSMEDADVQTFMNIFHMKKNKLYSSENLDPILGITLIKLNENDPPLYEKDESIHLSRVNLNGLNNCYDVIQDTVNKGFAVTKVLEYLNIKKEDAIAFGDGMNDKEMLSAVGEGFAMGNADPKLFAYAKHRTTEVTNSGIFNGLKTLGILNEINSTSDYLTALVEKD</sequence>
<gene>
    <name evidence="1" type="ORF">I5776_10680</name>
</gene>
<dbReference type="Pfam" id="PF08282">
    <property type="entry name" value="Hydrolase_3"/>
    <property type="match status" value="1"/>
</dbReference>
<dbReference type="Gene3D" id="3.40.50.1000">
    <property type="entry name" value="HAD superfamily/HAD-like"/>
    <property type="match status" value="1"/>
</dbReference>
<dbReference type="SUPFAM" id="SSF56784">
    <property type="entry name" value="HAD-like"/>
    <property type="match status" value="1"/>
</dbReference>
<proteinExistence type="predicted"/>
<name>A0ABX7E6G7_9BACI</name>
<dbReference type="SFLD" id="SFLDS00003">
    <property type="entry name" value="Haloacid_Dehalogenase"/>
    <property type="match status" value="1"/>
</dbReference>
<reference evidence="1 2" key="1">
    <citation type="submission" date="2020-11" db="EMBL/GenBank/DDBJ databases">
        <title>Taxonomic evaluation of the Bacillus sporothermodurans group of bacteria based on whole genome sequences.</title>
        <authorList>
            <person name="Fiedler G."/>
            <person name="Herbstmann A.-D."/>
            <person name="Doll E."/>
            <person name="Wenning M."/>
            <person name="Brinks E."/>
            <person name="Kabisch J."/>
            <person name="Breitenwieser F."/>
            <person name="Lappann M."/>
            <person name="Boehnlein C."/>
            <person name="Franz C."/>
        </authorList>
    </citation>
    <scope>NUCLEOTIDE SEQUENCE [LARGE SCALE GENOMIC DNA]</scope>
    <source>
        <strain evidence="1 2">JCM 19841</strain>
    </source>
</reference>
<organism evidence="1 2">
    <name type="scientific">Heyndrickxia vini</name>
    <dbReference type="NCBI Taxonomy" id="1476025"/>
    <lineage>
        <taxon>Bacteria</taxon>
        <taxon>Bacillati</taxon>
        <taxon>Bacillota</taxon>
        <taxon>Bacilli</taxon>
        <taxon>Bacillales</taxon>
        <taxon>Bacillaceae</taxon>
        <taxon>Heyndrickxia</taxon>
    </lineage>
</organism>
<dbReference type="InterPro" id="IPR006379">
    <property type="entry name" value="HAD-SF_hydro_IIB"/>
</dbReference>
<accession>A0ABX7E6G7</accession>
<dbReference type="Gene3D" id="3.30.1240.10">
    <property type="match status" value="1"/>
</dbReference>
<dbReference type="PROSITE" id="PS01229">
    <property type="entry name" value="COF_2"/>
    <property type="match status" value="1"/>
</dbReference>
<dbReference type="SFLD" id="SFLDG01140">
    <property type="entry name" value="C2.B:_Phosphomannomutase_and_P"/>
    <property type="match status" value="1"/>
</dbReference>
<dbReference type="InterPro" id="IPR023214">
    <property type="entry name" value="HAD_sf"/>
</dbReference>
<dbReference type="EMBL" id="CP065425">
    <property type="protein sequence ID" value="QQZ11313.1"/>
    <property type="molecule type" value="Genomic_DNA"/>
</dbReference>
<dbReference type="InterPro" id="IPR036412">
    <property type="entry name" value="HAD-like_sf"/>
</dbReference>
<dbReference type="InterPro" id="IPR000150">
    <property type="entry name" value="Cof"/>
</dbReference>
<dbReference type="Proteomes" id="UP000595691">
    <property type="component" value="Chromosome"/>
</dbReference>
<dbReference type="PANTHER" id="PTHR10000:SF25">
    <property type="entry name" value="PHOSPHATASE YKRA-RELATED"/>
    <property type="match status" value="1"/>
</dbReference>
<keyword evidence="2" id="KW-1185">Reference proteome</keyword>
<dbReference type="NCBIfam" id="TIGR00099">
    <property type="entry name" value="Cof-subfamily"/>
    <property type="match status" value="1"/>
</dbReference>
<dbReference type="NCBIfam" id="TIGR01484">
    <property type="entry name" value="HAD-SF-IIB"/>
    <property type="match status" value="1"/>
</dbReference>
<dbReference type="PANTHER" id="PTHR10000">
    <property type="entry name" value="PHOSPHOSERINE PHOSPHATASE"/>
    <property type="match status" value="1"/>
</dbReference>
<evidence type="ECO:0000313" key="1">
    <source>
        <dbReference type="EMBL" id="QQZ11313.1"/>
    </source>
</evidence>